<gene>
    <name evidence="1" type="ORF">PBV87_07330</name>
</gene>
<dbReference type="EMBL" id="JAQIFT010000030">
    <property type="protein sequence ID" value="MDA3731290.1"/>
    <property type="molecule type" value="Genomic_DNA"/>
</dbReference>
<proteinExistence type="predicted"/>
<dbReference type="Gene3D" id="3.40.50.300">
    <property type="entry name" value="P-loop containing nucleotide triphosphate hydrolases"/>
    <property type="match status" value="1"/>
</dbReference>
<keyword evidence="2" id="KW-1185">Reference proteome</keyword>
<dbReference type="AlphaFoldDB" id="A0AA42DLU0"/>
<accession>A0AA42DLU0</accession>
<sequence>MNNFYTVYGLTIKSDVLLPELICADSQDLKTVDCEIHYGLVDEEIKQTIARGKMAQYTPQKIWFHIKALATFIIVDGTQIIIDKCQDGKEERIRLYLLGTCLGFILFQKNRLVIHGGTVCINNKGMIFTGKSGAGKSTLTSALRLKGYGFVTDDLSVLVKNGYPEVESGYPQQKLCEDAMKNLGYNRDHYQQIGEGSRMKYLIPVKDQFVNQSVPLQGICEITLGQVEHVEKQYLRGSEKINALYQNIYNIDFKEYMGINPDYFKHCISVAQKIPIYRIIRPQDHVSIEEEIQLVEHLVNQLD</sequence>
<organism evidence="1 2">
    <name type="scientific">Holtiella tumoricola</name>
    <dbReference type="NCBI Taxonomy" id="3018743"/>
    <lineage>
        <taxon>Bacteria</taxon>
        <taxon>Bacillati</taxon>
        <taxon>Bacillota</taxon>
        <taxon>Clostridia</taxon>
        <taxon>Lachnospirales</taxon>
        <taxon>Cellulosilyticaceae</taxon>
        <taxon>Holtiella</taxon>
    </lineage>
</organism>
<reference evidence="1" key="1">
    <citation type="journal article" date="2023" name="Int. J. Syst. Evol. Microbiol.">
        <title>&lt;i&gt;Holtiella tumoricola&lt;/i&gt; gen. nov. sp. nov., isolated from a human clinical sample.</title>
        <authorList>
            <person name="Allen-Vercoe E."/>
            <person name="Daigneault M.C."/>
            <person name="Vancuren S.J."/>
            <person name="Cochrane K."/>
            <person name="O'Neal L.L."/>
            <person name="Sankaranarayanan K."/>
            <person name="Lawson P.A."/>
        </authorList>
    </citation>
    <scope>NUCLEOTIDE SEQUENCE</scope>
    <source>
        <strain evidence="1">CC70A</strain>
    </source>
</reference>
<dbReference type="InterPro" id="IPR027417">
    <property type="entry name" value="P-loop_NTPase"/>
</dbReference>
<name>A0AA42DLU0_9FIRM</name>
<evidence type="ECO:0000313" key="2">
    <source>
        <dbReference type="Proteomes" id="UP001169242"/>
    </source>
</evidence>
<comment type="caution">
    <text evidence="1">The sequence shown here is derived from an EMBL/GenBank/DDBJ whole genome shotgun (WGS) entry which is preliminary data.</text>
</comment>
<dbReference type="RefSeq" id="WP_271011690.1">
    <property type="nucleotide sequence ID" value="NZ_JAQIFT010000030.1"/>
</dbReference>
<dbReference type="SUPFAM" id="SSF53795">
    <property type="entry name" value="PEP carboxykinase-like"/>
    <property type="match status" value="1"/>
</dbReference>
<evidence type="ECO:0008006" key="3">
    <source>
        <dbReference type="Google" id="ProtNLM"/>
    </source>
</evidence>
<evidence type="ECO:0000313" key="1">
    <source>
        <dbReference type="EMBL" id="MDA3731290.1"/>
    </source>
</evidence>
<protein>
    <recommendedName>
        <fullName evidence="3">HPr kinase/phosphorylase C-terminal domain-containing protein</fullName>
    </recommendedName>
</protein>
<dbReference type="Proteomes" id="UP001169242">
    <property type="component" value="Unassembled WGS sequence"/>
</dbReference>